<dbReference type="Proteomes" id="UP000613768">
    <property type="component" value="Unassembled WGS sequence"/>
</dbReference>
<proteinExistence type="predicted"/>
<sequence>MKSNNISQDQLNADFIRQNIVFEAPLPGTKRWVVVREAGSSGGNANKHYAPKFLCVEVVDDALIQKSKVAEGRGRSVWTSRTPGVRTIFRQEFNAFAGRGPKSYFAKVQASALEAVNRTVQGQGQGQA</sequence>
<keyword evidence="2" id="KW-1185">Reference proteome</keyword>
<accession>A0AAW3ZIF8</accession>
<dbReference type="EMBL" id="JACYTR010000001">
    <property type="protein sequence ID" value="MBD8524121.1"/>
    <property type="molecule type" value="Genomic_DNA"/>
</dbReference>
<dbReference type="RefSeq" id="WP_192027474.1">
    <property type="nucleotide sequence ID" value="NZ_JACYTR010000001.1"/>
</dbReference>
<dbReference type="AlphaFoldDB" id="A0AAW3ZIF8"/>
<protein>
    <submittedName>
        <fullName evidence="1">Uncharacterized protein</fullName>
    </submittedName>
</protein>
<evidence type="ECO:0000313" key="2">
    <source>
        <dbReference type="Proteomes" id="UP000613768"/>
    </source>
</evidence>
<comment type="caution">
    <text evidence="1">The sequence shown here is derived from an EMBL/GenBank/DDBJ whole genome shotgun (WGS) entry which is preliminary data.</text>
</comment>
<gene>
    <name evidence="1" type="ORF">IFO71_00045</name>
</gene>
<reference evidence="1 2" key="1">
    <citation type="submission" date="2020-09" db="EMBL/GenBank/DDBJ databases">
        <title>Pseudoxanthomonas sp. CAU 1598 isolated from sand of Yaerae Beach.</title>
        <authorList>
            <person name="Kim W."/>
        </authorList>
    </citation>
    <scope>NUCLEOTIDE SEQUENCE [LARGE SCALE GENOMIC DNA]</scope>
    <source>
        <strain evidence="1 2">CAU 1598</strain>
    </source>
</reference>
<name>A0AAW3ZIF8_9GAMM</name>
<evidence type="ECO:0000313" key="1">
    <source>
        <dbReference type="EMBL" id="MBD8524121.1"/>
    </source>
</evidence>
<organism evidence="1 2">
    <name type="scientific">Pseudomarimonas arenosa</name>
    <dbReference type="NCBI Taxonomy" id="2774145"/>
    <lineage>
        <taxon>Bacteria</taxon>
        <taxon>Pseudomonadati</taxon>
        <taxon>Pseudomonadota</taxon>
        <taxon>Gammaproteobacteria</taxon>
        <taxon>Lysobacterales</taxon>
        <taxon>Lysobacteraceae</taxon>
        <taxon>Pseudomarimonas</taxon>
    </lineage>
</organism>